<keyword evidence="2" id="KW-0238">DNA-binding</keyword>
<evidence type="ECO:0000313" key="6">
    <source>
        <dbReference type="Proteomes" id="UP000297700"/>
    </source>
</evidence>
<keyword evidence="3" id="KW-0804">Transcription</keyword>
<sequence>MIEDADPSCDGFFGRRIAMYLGMEGDCVHKVNRHGKLALAITRLTCTRRVHKRAAAIPSEPAFSILHRFPDLELHSPGLTDGQLSNGPVGAGTVSVTDLRDNPRCEFRGPFEGIQYYVPRRALDDFAHENNAKPISTLECTRDRCDPYLARLSSVLLSALEEERGNNQLFVDQLGMTLLAHFAQTYGDLRSREGVHEGGLAPWQERRAKEIMRVRLASSLTISHIAAECRLTPSHFARCFRRSTGVAPHEYLSQLRVKEAKRLMTTTKLPLADIALICGFGDQSYFVRVFSRRVGTSPGAWRRARSEG</sequence>
<name>A0A4Y9P5Q3_9BRAD</name>
<dbReference type="InterPro" id="IPR020449">
    <property type="entry name" value="Tscrpt_reg_AraC-type_HTH"/>
</dbReference>
<dbReference type="PROSITE" id="PS01124">
    <property type="entry name" value="HTH_ARAC_FAMILY_2"/>
    <property type="match status" value="1"/>
</dbReference>
<evidence type="ECO:0000256" key="3">
    <source>
        <dbReference type="ARBA" id="ARBA00023163"/>
    </source>
</evidence>
<dbReference type="Pfam" id="PF12833">
    <property type="entry name" value="HTH_18"/>
    <property type="match status" value="1"/>
</dbReference>
<evidence type="ECO:0000313" key="5">
    <source>
        <dbReference type="EMBL" id="TFV73735.1"/>
    </source>
</evidence>
<accession>A0A4Y9P5Q3</accession>
<dbReference type="SMART" id="SM00342">
    <property type="entry name" value="HTH_ARAC"/>
    <property type="match status" value="1"/>
</dbReference>
<dbReference type="EMBL" id="SPQS01000011">
    <property type="protein sequence ID" value="TFV73735.1"/>
    <property type="molecule type" value="Genomic_DNA"/>
</dbReference>
<dbReference type="PANTHER" id="PTHR46796">
    <property type="entry name" value="HTH-TYPE TRANSCRIPTIONAL ACTIVATOR RHAS-RELATED"/>
    <property type="match status" value="1"/>
</dbReference>
<gene>
    <name evidence="5" type="ORF">E4K64_20735</name>
</gene>
<dbReference type="SUPFAM" id="SSF46689">
    <property type="entry name" value="Homeodomain-like"/>
    <property type="match status" value="2"/>
</dbReference>
<dbReference type="GO" id="GO:0003700">
    <property type="term" value="F:DNA-binding transcription factor activity"/>
    <property type="evidence" value="ECO:0007669"/>
    <property type="project" value="InterPro"/>
</dbReference>
<organism evidence="5 6">
    <name type="scientific">Bradyrhizobium frederickii</name>
    <dbReference type="NCBI Taxonomy" id="2560054"/>
    <lineage>
        <taxon>Bacteria</taxon>
        <taxon>Pseudomonadati</taxon>
        <taxon>Pseudomonadota</taxon>
        <taxon>Alphaproteobacteria</taxon>
        <taxon>Hyphomicrobiales</taxon>
        <taxon>Nitrobacteraceae</taxon>
        <taxon>Bradyrhizobium</taxon>
    </lineage>
</organism>
<dbReference type="InterPro" id="IPR018062">
    <property type="entry name" value="HTH_AraC-typ_CS"/>
</dbReference>
<dbReference type="AlphaFoldDB" id="A0A4Y9P5Q3"/>
<dbReference type="Gene3D" id="1.10.10.60">
    <property type="entry name" value="Homeodomain-like"/>
    <property type="match status" value="2"/>
</dbReference>
<dbReference type="PANTHER" id="PTHR46796:SF14">
    <property type="entry name" value="TRANSCRIPTIONAL REGULATORY PROTEIN"/>
    <property type="match status" value="1"/>
</dbReference>
<proteinExistence type="predicted"/>
<reference evidence="5 6" key="1">
    <citation type="submission" date="2019-03" db="EMBL/GenBank/DDBJ databases">
        <title>Bradyrhizobium strains diversity.</title>
        <authorList>
            <person name="Urquiaga M.C.O."/>
            <person name="Hungria M."/>
            <person name="Delamuta J.R.M."/>
            <person name="Klepa M.S."/>
        </authorList>
    </citation>
    <scope>NUCLEOTIDE SEQUENCE [LARGE SCALE GENOMIC DNA]</scope>
    <source>
        <strain evidence="5 6">CNPSo 3426</strain>
    </source>
</reference>
<dbReference type="InterPro" id="IPR009057">
    <property type="entry name" value="Homeodomain-like_sf"/>
</dbReference>
<evidence type="ECO:0000259" key="4">
    <source>
        <dbReference type="PROSITE" id="PS01124"/>
    </source>
</evidence>
<comment type="caution">
    <text evidence="5">The sequence shown here is derived from an EMBL/GenBank/DDBJ whole genome shotgun (WGS) entry which is preliminary data.</text>
</comment>
<keyword evidence="1" id="KW-0805">Transcription regulation</keyword>
<evidence type="ECO:0000256" key="2">
    <source>
        <dbReference type="ARBA" id="ARBA00023125"/>
    </source>
</evidence>
<protein>
    <submittedName>
        <fullName evidence="5">AraC family transcriptional regulator</fullName>
    </submittedName>
</protein>
<evidence type="ECO:0000256" key="1">
    <source>
        <dbReference type="ARBA" id="ARBA00023015"/>
    </source>
</evidence>
<dbReference type="InterPro" id="IPR050204">
    <property type="entry name" value="AraC_XylS_family_regulators"/>
</dbReference>
<dbReference type="GO" id="GO:0043565">
    <property type="term" value="F:sequence-specific DNA binding"/>
    <property type="evidence" value="ECO:0007669"/>
    <property type="project" value="InterPro"/>
</dbReference>
<dbReference type="InterPro" id="IPR018060">
    <property type="entry name" value="HTH_AraC"/>
</dbReference>
<dbReference type="PRINTS" id="PR00032">
    <property type="entry name" value="HTHARAC"/>
</dbReference>
<dbReference type="Proteomes" id="UP000297700">
    <property type="component" value="Unassembled WGS sequence"/>
</dbReference>
<feature type="domain" description="HTH araC/xylS-type" evidence="4">
    <location>
        <begin position="206"/>
        <end position="304"/>
    </location>
</feature>
<dbReference type="PROSITE" id="PS00041">
    <property type="entry name" value="HTH_ARAC_FAMILY_1"/>
    <property type="match status" value="1"/>
</dbReference>